<evidence type="ECO:0000313" key="2">
    <source>
        <dbReference type="EMBL" id="QEL16032.1"/>
    </source>
</evidence>
<dbReference type="CDD" id="cd16443">
    <property type="entry name" value="LplA"/>
    <property type="match status" value="1"/>
</dbReference>
<protein>
    <submittedName>
        <fullName evidence="2">Lipoate--protein ligase family protein</fullName>
    </submittedName>
</protein>
<dbReference type="InterPro" id="IPR050664">
    <property type="entry name" value="Octanoyltrans_LipM/LipL"/>
</dbReference>
<proteinExistence type="predicted"/>
<dbReference type="Gene3D" id="3.30.930.10">
    <property type="entry name" value="Bira Bifunctional Protein, Domain 2"/>
    <property type="match status" value="1"/>
</dbReference>
<evidence type="ECO:0000259" key="1">
    <source>
        <dbReference type="PROSITE" id="PS51733"/>
    </source>
</evidence>
<dbReference type="GO" id="GO:0016874">
    <property type="term" value="F:ligase activity"/>
    <property type="evidence" value="ECO:0007669"/>
    <property type="project" value="UniProtKB-KW"/>
</dbReference>
<evidence type="ECO:0000313" key="3">
    <source>
        <dbReference type="Proteomes" id="UP000324974"/>
    </source>
</evidence>
<keyword evidence="2" id="KW-0436">Ligase</keyword>
<dbReference type="PROSITE" id="PS51733">
    <property type="entry name" value="BPL_LPL_CATALYTIC"/>
    <property type="match status" value="1"/>
</dbReference>
<accession>A0A5C1AE93</accession>
<dbReference type="InterPro" id="IPR004143">
    <property type="entry name" value="BPL_LPL_catalytic"/>
</dbReference>
<sequence>MPHAEAAVADGRIVTVDFDVLHGRLAVVRVVGPFADTAQAGLTQTLSSCPADLEATALAARIRAAIPFGVDVSAVLPRSLADAIRRAIGGGTSPRVGNFTPGEVDALTAGWKAYRWRILPERPFSAAMNVAVDEVLSDRGQPCLRFWKWTESAVILGRCQSVQSEVNRDAMRDGGVSLVRRLTGGGAMFVQSHGTITYSLVLPEEAVAGLTIRQSYEACDAWVVRGLRDLGVDAHYVPVNDIACAEGKIGGAAQARRRGGVLHHTTIAYDLKADEMTQFLRIGHEKPNASGVASAAKVVSPLTAQIGHPRETIVGHVLRLFQGFYGGTISALSPAEVSEAEELVHTKYGQPGWTNEFA</sequence>
<dbReference type="AlphaFoldDB" id="A0A5C1AE93"/>
<dbReference type="PANTHER" id="PTHR43679">
    <property type="entry name" value="OCTANOYLTRANSFERASE LIPM-RELATED"/>
    <property type="match status" value="1"/>
</dbReference>
<dbReference type="EMBL" id="CP042425">
    <property type="protein sequence ID" value="QEL16032.1"/>
    <property type="molecule type" value="Genomic_DNA"/>
</dbReference>
<name>A0A5C1AE93_9BACT</name>
<dbReference type="PANTHER" id="PTHR43679:SF2">
    <property type="entry name" value="OCTANOYL-[GCVH]:PROTEIN N-OCTANOYLTRANSFERASE"/>
    <property type="match status" value="1"/>
</dbReference>
<organism evidence="2 3">
    <name type="scientific">Limnoglobus roseus</name>
    <dbReference type="NCBI Taxonomy" id="2598579"/>
    <lineage>
        <taxon>Bacteria</taxon>
        <taxon>Pseudomonadati</taxon>
        <taxon>Planctomycetota</taxon>
        <taxon>Planctomycetia</taxon>
        <taxon>Gemmatales</taxon>
        <taxon>Gemmataceae</taxon>
        <taxon>Limnoglobus</taxon>
    </lineage>
</organism>
<keyword evidence="3" id="KW-1185">Reference proteome</keyword>
<dbReference type="KEGG" id="lrs:PX52LOC_02970"/>
<dbReference type="InterPro" id="IPR045864">
    <property type="entry name" value="aa-tRNA-synth_II/BPL/LPL"/>
</dbReference>
<feature type="domain" description="BPL/LPL catalytic" evidence="1">
    <location>
        <begin position="138"/>
        <end position="329"/>
    </location>
</feature>
<reference evidence="3" key="1">
    <citation type="submission" date="2019-08" db="EMBL/GenBank/DDBJ databases">
        <title>Limnoglobus roseus gen. nov., sp. nov., a novel freshwater planctomycete with a giant genome from the family Gemmataceae.</title>
        <authorList>
            <person name="Kulichevskaya I.S."/>
            <person name="Naumoff D.G."/>
            <person name="Miroshnikov K."/>
            <person name="Ivanova A."/>
            <person name="Philippov D.A."/>
            <person name="Hakobyan A."/>
            <person name="Rijpstra I.C."/>
            <person name="Sinninghe Damste J.S."/>
            <person name="Liesack W."/>
            <person name="Dedysh S.N."/>
        </authorList>
    </citation>
    <scope>NUCLEOTIDE SEQUENCE [LARGE SCALE GENOMIC DNA]</scope>
    <source>
        <strain evidence="3">PX52</strain>
    </source>
</reference>
<dbReference type="RefSeq" id="WP_168219000.1">
    <property type="nucleotide sequence ID" value="NZ_CP042425.1"/>
</dbReference>
<dbReference type="Proteomes" id="UP000324974">
    <property type="component" value="Chromosome"/>
</dbReference>
<dbReference type="SUPFAM" id="SSF55681">
    <property type="entry name" value="Class II aaRS and biotin synthetases"/>
    <property type="match status" value="1"/>
</dbReference>
<dbReference type="Pfam" id="PF21948">
    <property type="entry name" value="LplA-B_cat"/>
    <property type="match status" value="1"/>
</dbReference>
<gene>
    <name evidence="2" type="ORF">PX52LOC_02970</name>
</gene>